<gene>
    <name evidence="2" type="ORF">EUU25_08185</name>
</gene>
<dbReference type="Gene3D" id="2.60.40.1610">
    <property type="entry name" value="Domain of unknown function DUF1254"/>
    <property type="match status" value="1"/>
</dbReference>
<evidence type="ECO:0000259" key="1">
    <source>
        <dbReference type="Pfam" id="PF06863"/>
    </source>
</evidence>
<organism evidence="2 3">
    <name type="scientific">Sphingorhabdus lacus</name>
    <dbReference type="NCBI Taxonomy" id="392610"/>
    <lineage>
        <taxon>Bacteria</taxon>
        <taxon>Pseudomonadati</taxon>
        <taxon>Pseudomonadota</taxon>
        <taxon>Alphaproteobacteria</taxon>
        <taxon>Sphingomonadales</taxon>
        <taxon>Sphingomonadaceae</taxon>
        <taxon>Sphingorhabdus</taxon>
    </lineage>
</organism>
<name>A0A6I6L4L3_9SPHN</name>
<evidence type="ECO:0000313" key="3">
    <source>
        <dbReference type="Proteomes" id="UP000428803"/>
    </source>
</evidence>
<dbReference type="KEGG" id="slaa:EUU25_08185"/>
<dbReference type="RefSeq" id="WP_158899972.1">
    <property type="nucleotide sequence ID" value="NZ_CP035733.1"/>
</dbReference>
<feature type="domain" description="DUF1254" evidence="1">
    <location>
        <begin position="46"/>
        <end position="170"/>
    </location>
</feature>
<protein>
    <submittedName>
        <fullName evidence="2">DUF1254 domain-containing protein</fullName>
    </submittedName>
</protein>
<dbReference type="Pfam" id="PF06863">
    <property type="entry name" value="DUF1254"/>
    <property type="match status" value="1"/>
</dbReference>
<dbReference type="OrthoDB" id="1346484at2"/>
<reference evidence="3" key="1">
    <citation type="submission" date="2019-01" db="EMBL/GenBank/DDBJ databases">
        <title>Sphingorhabdus lacus sp.nov., isolated from an oligotrophic freshwater lake.</title>
        <authorList>
            <person name="Park M."/>
        </authorList>
    </citation>
    <scope>NUCLEOTIDE SEQUENCE [LARGE SCALE GENOMIC DNA]</scope>
    <source>
        <strain evidence="3">IMCC1753</strain>
    </source>
</reference>
<dbReference type="PANTHER" id="PTHR36509:SF2">
    <property type="entry name" value="BLL3101 PROTEIN"/>
    <property type="match status" value="1"/>
</dbReference>
<dbReference type="Proteomes" id="UP000428803">
    <property type="component" value="Chromosome"/>
</dbReference>
<sequence length="173" mass="18748">MMRRWLFPLVAGALVAGGAYQATLLATPYVLMNAAMKKIGARGPENRFAFGDMATADNQPIVRPSPDLSYSTCVFNLAKGPVLIDIEPVPDHYWSVSIFDARTDVAAVRSDRDTGGKAARLALVKAGQKAPAGYEPVRLEHDRGIALIRILLADPAEFPVIDAIRRKSTCKVL</sequence>
<evidence type="ECO:0000313" key="2">
    <source>
        <dbReference type="EMBL" id="QGY80599.1"/>
    </source>
</evidence>
<dbReference type="SUPFAM" id="SSF160935">
    <property type="entry name" value="VPA0735-like"/>
    <property type="match status" value="1"/>
</dbReference>
<dbReference type="EMBL" id="CP035733">
    <property type="protein sequence ID" value="QGY80599.1"/>
    <property type="molecule type" value="Genomic_DNA"/>
</dbReference>
<dbReference type="InterPro" id="IPR037050">
    <property type="entry name" value="DUF1254_sf"/>
</dbReference>
<proteinExistence type="predicted"/>
<dbReference type="PANTHER" id="PTHR36509">
    <property type="entry name" value="BLL3101 PROTEIN"/>
    <property type="match status" value="1"/>
</dbReference>
<accession>A0A6I6L4L3</accession>
<keyword evidence="3" id="KW-1185">Reference proteome</keyword>
<dbReference type="AlphaFoldDB" id="A0A6I6L4L3"/>
<dbReference type="InterPro" id="IPR010679">
    <property type="entry name" value="DUF1254"/>
</dbReference>